<sequence length="205" mass="22767">MSMDWEKWAAVVGAGTGIVGMVTGGLGLRAAGKSNGIAQKGNTIARDANDIALDANRKSDVANQISHEALALSQHQDQRETEAHDVRWEGDWIAPGQYALTTHGVHSAHDVAAQVTVDEESVRVERAVVAPGEQIIFDFPEARRVYGEELREHRRLSQQQRAFRVYEPLQFRSHFIEEWAQWKTALGAVKSHESRSGLRTLGDFD</sequence>
<dbReference type="AlphaFoldDB" id="A0A5J6GA27"/>
<evidence type="ECO:0000313" key="1">
    <source>
        <dbReference type="EMBL" id="QEU90106.1"/>
    </source>
</evidence>
<reference evidence="1 2" key="1">
    <citation type="submission" date="2017-09" db="EMBL/GenBank/DDBJ databases">
        <authorList>
            <person name="Lee N."/>
            <person name="Cho B.-K."/>
        </authorList>
    </citation>
    <scope>NUCLEOTIDE SEQUENCE [LARGE SCALE GENOMIC DNA]</scope>
    <source>
        <strain evidence="1 2">ATCC 12853</strain>
    </source>
</reference>
<organism evidence="1 2">
    <name type="scientific">Streptomyces kanamyceticus</name>
    <dbReference type="NCBI Taxonomy" id="1967"/>
    <lineage>
        <taxon>Bacteria</taxon>
        <taxon>Bacillati</taxon>
        <taxon>Actinomycetota</taxon>
        <taxon>Actinomycetes</taxon>
        <taxon>Kitasatosporales</taxon>
        <taxon>Streptomycetaceae</taxon>
        <taxon>Streptomyces</taxon>
    </lineage>
</organism>
<name>A0A5J6GA27_STRKN</name>
<dbReference type="Proteomes" id="UP000325529">
    <property type="component" value="Chromosome"/>
</dbReference>
<dbReference type="RefSeq" id="WP_055544401.1">
    <property type="nucleotide sequence ID" value="NZ_CP023699.1"/>
</dbReference>
<proteinExistence type="predicted"/>
<gene>
    <name evidence="1" type="ORF">CP970_03555</name>
</gene>
<protein>
    <submittedName>
        <fullName evidence="1">Uncharacterized protein</fullName>
    </submittedName>
</protein>
<dbReference type="OrthoDB" id="4338080at2"/>
<evidence type="ECO:0000313" key="2">
    <source>
        <dbReference type="Proteomes" id="UP000325529"/>
    </source>
</evidence>
<accession>A0A5J6GA27</accession>
<dbReference type="EMBL" id="CP023699">
    <property type="protein sequence ID" value="QEU90106.1"/>
    <property type="molecule type" value="Genomic_DNA"/>
</dbReference>
<keyword evidence="2" id="KW-1185">Reference proteome</keyword>
<dbReference type="KEGG" id="ska:CP970_03555"/>